<dbReference type="Proteomes" id="UP000054565">
    <property type="component" value="Unassembled WGS sequence"/>
</dbReference>
<sequence length="202" mass="22348">MKQKQGNIRVEDDDSRMGRYAGDGAGMEASLPFDGLSGDEKSPARWPGRVDVSGYRSRVNEKVDKKGAKMENCRAKEEMEDGTRNKRERKLGRGRARGRVRGGLTWRTGDGVAAPTAGQASHPAALPRFPIGTSPVGGVRARRAAPAKGMFRIRSTLKCRLLAAGRRHLFDFSLEPALTHLVYPDDIQFRIAGRRELRADKY</sequence>
<evidence type="ECO:0000256" key="1">
    <source>
        <dbReference type="SAM" id="MobiDB-lite"/>
    </source>
</evidence>
<feature type="compositionally biased region" description="Basic and acidic residues" evidence="1">
    <location>
        <begin position="74"/>
        <end position="85"/>
    </location>
</feature>
<proteinExistence type="predicted"/>
<evidence type="ECO:0000313" key="3">
    <source>
        <dbReference type="Proteomes" id="UP000054565"/>
    </source>
</evidence>
<protein>
    <submittedName>
        <fullName evidence="2">Uncharacterized protein</fullName>
    </submittedName>
</protein>
<reference evidence="3" key="1">
    <citation type="journal article" date="2010" name="Genome Res.">
        <title>Population genomic sequencing of Coccidioides fungi reveals recent hybridization and transposon control.</title>
        <authorList>
            <person name="Neafsey D.E."/>
            <person name="Barker B.M."/>
            <person name="Sharpton T.J."/>
            <person name="Stajich J.E."/>
            <person name="Park D.J."/>
            <person name="Whiston E."/>
            <person name="Hung C.-Y."/>
            <person name="McMahan C."/>
            <person name="White J."/>
            <person name="Sykes S."/>
            <person name="Heiman D."/>
            <person name="Young S."/>
            <person name="Zeng Q."/>
            <person name="Abouelleil A."/>
            <person name="Aftuck L."/>
            <person name="Bessette D."/>
            <person name="Brown A."/>
            <person name="FitzGerald M."/>
            <person name="Lui A."/>
            <person name="Macdonald J.P."/>
            <person name="Priest M."/>
            <person name="Orbach M.J."/>
            <person name="Galgiani J.N."/>
            <person name="Kirkland T.N."/>
            <person name="Cole G.T."/>
            <person name="Birren B.W."/>
            <person name="Henn M.R."/>
            <person name="Taylor J.W."/>
            <person name="Rounsley S.D."/>
        </authorList>
    </citation>
    <scope>NUCLEOTIDE SEQUENCE [LARGE SCALE GENOMIC DNA]</scope>
    <source>
        <strain evidence="3">RMSCC 2394</strain>
    </source>
</reference>
<feature type="region of interest" description="Disordered" evidence="1">
    <location>
        <begin position="74"/>
        <end position="129"/>
    </location>
</feature>
<dbReference type="EMBL" id="DS028094">
    <property type="protein sequence ID" value="KMP03270.1"/>
    <property type="molecule type" value="Genomic_DNA"/>
</dbReference>
<feature type="region of interest" description="Disordered" evidence="1">
    <location>
        <begin position="1"/>
        <end position="51"/>
    </location>
</feature>
<organism evidence="2 3">
    <name type="scientific">Coccidioides immitis RMSCC 2394</name>
    <dbReference type="NCBI Taxonomy" id="404692"/>
    <lineage>
        <taxon>Eukaryota</taxon>
        <taxon>Fungi</taxon>
        <taxon>Dikarya</taxon>
        <taxon>Ascomycota</taxon>
        <taxon>Pezizomycotina</taxon>
        <taxon>Eurotiomycetes</taxon>
        <taxon>Eurotiomycetidae</taxon>
        <taxon>Onygenales</taxon>
        <taxon>Onygenaceae</taxon>
        <taxon>Coccidioides</taxon>
    </lineage>
</organism>
<evidence type="ECO:0000313" key="2">
    <source>
        <dbReference type="EMBL" id="KMP03270.1"/>
    </source>
</evidence>
<dbReference type="AlphaFoldDB" id="A0A0J6Y688"/>
<accession>A0A0J6Y688</accession>
<gene>
    <name evidence="2" type="ORF">CIRG_02961</name>
</gene>
<name>A0A0J6Y688_COCIT</name>
<feature type="compositionally biased region" description="Basic residues" evidence="1">
    <location>
        <begin position="86"/>
        <end position="100"/>
    </location>
</feature>